<feature type="binding site" evidence="4">
    <location>
        <position position="134"/>
    </location>
    <ligand>
        <name>Fe cation</name>
        <dbReference type="ChEBI" id="CHEBI:24875"/>
    </ligand>
</feature>
<dbReference type="GO" id="GO:0042586">
    <property type="term" value="F:peptide deformylase activity"/>
    <property type="evidence" value="ECO:0007669"/>
    <property type="project" value="UniProtKB-UniRule"/>
</dbReference>
<name>A0A5C6LYM0_9BACT</name>
<dbReference type="PRINTS" id="PR01576">
    <property type="entry name" value="PDEFORMYLASE"/>
</dbReference>
<dbReference type="Gene3D" id="3.90.45.10">
    <property type="entry name" value="Peptide deformylase"/>
    <property type="match status" value="1"/>
</dbReference>
<comment type="caution">
    <text evidence="5">The sequence shown here is derived from an EMBL/GenBank/DDBJ whole genome shotgun (WGS) entry which is preliminary data.</text>
</comment>
<dbReference type="GO" id="GO:0046872">
    <property type="term" value="F:metal ion binding"/>
    <property type="evidence" value="ECO:0007669"/>
    <property type="project" value="UniProtKB-KW"/>
</dbReference>
<evidence type="ECO:0000256" key="2">
    <source>
        <dbReference type="ARBA" id="ARBA00022723"/>
    </source>
</evidence>
<sequence>MIRPIVAYGTPILRQQTAKLNPSTPGLPQLIADMWQTLDNTGGVGLAAPQVNVSLRLFLVDNRLEATPLRQVFINPRITAYGISTCMEEEGCLSIPGLSAFVTRPEHISLSWQDEQFRHHSATFAGVNARIIQHEYDHIQGRLYTDLLPPLSRTLLKHKLQAISKGKIRPGYPMQFPLHS</sequence>
<dbReference type="HAMAP" id="MF_00163">
    <property type="entry name" value="Pep_deformylase"/>
    <property type="match status" value="1"/>
</dbReference>
<dbReference type="Proteomes" id="UP000318815">
    <property type="component" value="Unassembled WGS sequence"/>
</dbReference>
<keyword evidence="6" id="KW-1185">Reference proteome</keyword>
<dbReference type="PANTHER" id="PTHR10458:SF22">
    <property type="entry name" value="PEPTIDE DEFORMYLASE"/>
    <property type="match status" value="1"/>
</dbReference>
<comment type="cofactor">
    <cofactor evidence="4">
        <name>Fe(2+)</name>
        <dbReference type="ChEBI" id="CHEBI:29033"/>
    </cofactor>
    <text evidence="4">Binds 1 Fe(2+) ion.</text>
</comment>
<dbReference type="NCBIfam" id="NF001159">
    <property type="entry name" value="PRK00150.1-3"/>
    <property type="match status" value="1"/>
</dbReference>
<evidence type="ECO:0000256" key="4">
    <source>
        <dbReference type="HAMAP-Rule" id="MF_00163"/>
    </source>
</evidence>
<feature type="binding site" evidence="4">
    <location>
        <position position="138"/>
    </location>
    <ligand>
        <name>Fe cation</name>
        <dbReference type="ChEBI" id="CHEBI:24875"/>
    </ligand>
</feature>
<dbReference type="NCBIfam" id="TIGR00079">
    <property type="entry name" value="pept_deformyl"/>
    <property type="match status" value="1"/>
</dbReference>
<dbReference type="CDD" id="cd00487">
    <property type="entry name" value="Pep_deformylase"/>
    <property type="match status" value="1"/>
</dbReference>
<feature type="active site" evidence="4">
    <location>
        <position position="135"/>
    </location>
</feature>
<dbReference type="EMBL" id="VOHS01000001">
    <property type="protein sequence ID" value="TWW02525.1"/>
    <property type="molecule type" value="Genomic_DNA"/>
</dbReference>
<dbReference type="PIRSF" id="PIRSF004749">
    <property type="entry name" value="Pep_def"/>
    <property type="match status" value="1"/>
</dbReference>
<evidence type="ECO:0000256" key="3">
    <source>
        <dbReference type="ARBA" id="ARBA00022801"/>
    </source>
</evidence>
<dbReference type="AlphaFoldDB" id="A0A5C6LYM0"/>
<evidence type="ECO:0000313" key="5">
    <source>
        <dbReference type="EMBL" id="TWW02525.1"/>
    </source>
</evidence>
<dbReference type="GO" id="GO:0006412">
    <property type="term" value="P:translation"/>
    <property type="evidence" value="ECO:0007669"/>
    <property type="project" value="UniProtKB-UniRule"/>
</dbReference>
<comment type="catalytic activity">
    <reaction evidence="4">
        <text>N-terminal N-formyl-L-methionyl-[peptide] + H2O = N-terminal L-methionyl-[peptide] + formate</text>
        <dbReference type="Rhea" id="RHEA:24420"/>
        <dbReference type="Rhea" id="RHEA-COMP:10639"/>
        <dbReference type="Rhea" id="RHEA-COMP:10640"/>
        <dbReference type="ChEBI" id="CHEBI:15377"/>
        <dbReference type="ChEBI" id="CHEBI:15740"/>
        <dbReference type="ChEBI" id="CHEBI:49298"/>
        <dbReference type="ChEBI" id="CHEBI:64731"/>
        <dbReference type="EC" id="3.5.1.88"/>
    </reaction>
</comment>
<comment type="similarity">
    <text evidence="1 4">Belongs to the polypeptide deformylase family.</text>
</comment>
<evidence type="ECO:0000256" key="1">
    <source>
        <dbReference type="ARBA" id="ARBA00010759"/>
    </source>
</evidence>
<keyword evidence="2 4" id="KW-0479">Metal-binding</keyword>
<keyword evidence="4" id="KW-0408">Iron</keyword>
<feature type="binding site" evidence="4">
    <location>
        <position position="92"/>
    </location>
    <ligand>
        <name>Fe cation</name>
        <dbReference type="ChEBI" id="CHEBI:24875"/>
    </ligand>
</feature>
<accession>A0A5C6LYM0</accession>
<dbReference type="InterPro" id="IPR023635">
    <property type="entry name" value="Peptide_deformylase"/>
</dbReference>
<organism evidence="5 6">
    <name type="scientific">Chitinophaga pinensis</name>
    <dbReference type="NCBI Taxonomy" id="79329"/>
    <lineage>
        <taxon>Bacteria</taxon>
        <taxon>Pseudomonadati</taxon>
        <taxon>Bacteroidota</taxon>
        <taxon>Chitinophagia</taxon>
        <taxon>Chitinophagales</taxon>
        <taxon>Chitinophagaceae</taxon>
        <taxon>Chitinophaga</taxon>
    </lineage>
</organism>
<gene>
    <name evidence="4 5" type="primary">def</name>
    <name evidence="5" type="ORF">FEF09_01575</name>
</gene>
<keyword evidence="4" id="KW-0648">Protein biosynthesis</keyword>
<comment type="function">
    <text evidence="4">Removes the formyl group from the N-terminal Met of newly synthesized proteins. Requires at least a dipeptide for an efficient rate of reaction. N-terminal L-methionine is a prerequisite for activity but the enzyme has broad specificity at other positions.</text>
</comment>
<evidence type="ECO:0000313" key="6">
    <source>
        <dbReference type="Proteomes" id="UP000318815"/>
    </source>
</evidence>
<dbReference type="RefSeq" id="WP_146303235.1">
    <property type="nucleotide sequence ID" value="NZ_VOHS01000001.1"/>
</dbReference>
<dbReference type="PANTHER" id="PTHR10458">
    <property type="entry name" value="PEPTIDE DEFORMYLASE"/>
    <property type="match status" value="1"/>
</dbReference>
<keyword evidence="3 4" id="KW-0378">Hydrolase</keyword>
<reference evidence="5 6" key="1">
    <citation type="submission" date="2019-08" db="EMBL/GenBank/DDBJ databases">
        <title>Whole genome sequencing of chitin degrading bacteria Chitinophaga pinensis YS16.</title>
        <authorList>
            <person name="Singh R.P."/>
            <person name="Manchanda G."/>
            <person name="Maurya I.K."/>
            <person name="Joshi N.K."/>
            <person name="Srivastava A.K."/>
        </authorList>
    </citation>
    <scope>NUCLEOTIDE SEQUENCE [LARGE SCALE GENOMIC DNA]</scope>
    <source>
        <strain evidence="5 6">YS-16</strain>
    </source>
</reference>
<dbReference type="Pfam" id="PF01327">
    <property type="entry name" value="Pep_deformylase"/>
    <property type="match status" value="1"/>
</dbReference>
<dbReference type="OrthoDB" id="9784988at2"/>
<dbReference type="SUPFAM" id="SSF56420">
    <property type="entry name" value="Peptide deformylase"/>
    <property type="match status" value="1"/>
</dbReference>
<proteinExistence type="inferred from homology"/>
<dbReference type="InterPro" id="IPR036821">
    <property type="entry name" value="Peptide_deformylase_sf"/>
</dbReference>
<dbReference type="EC" id="3.5.1.88" evidence="4"/>
<protein>
    <recommendedName>
        <fullName evidence="4">Peptide deformylase</fullName>
        <shortName evidence="4">PDF</shortName>
        <ecNumber evidence="4">3.5.1.88</ecNumber>
    </recommendedName>
    <alternativeName>
        <fullName evidence="4">Polypeptide deformylase</fullName>
    </alternativeName>
</protein>